<comment type="caution">
    <text evidence="1">The sequence shown here is derived from an EMBL/GenBank/DDBJ whole genome shotgun (WGS) entry which is preliminary data.</text>
</comment>
<proteinExistence type="predicted"/>
<reference evidence="1" key="1">
    <citation type="journal article" date="2014" name="Int. J. Syst. Evol. Microbiol.">
        <title>Complete genome sequence of Corynebacterium casei LMG S-19264T (=DSM 44701T), isolated from a smear-ripened cheese.</title>
        <authorList>
            <consortium name="US DOE Joint Genome Institute (JGI-PGF)"/>
            <person name="Walter F."/>
            <person name="Albersmeier A."/>
            <person name="Kalinowski J."/>
            <person name="Ruckert C."/>
        </authorList>
    </citation>
    <scope>NUCLEOTIDE SEQUENCE</scope>
    <source>
        <strain evidence="1">NBRC 110071</strain>
    </source>
</reference>
<dbReference type="RefSeq" id="WP_284382993.1">
    <property type="nucleotide sequence ID" value="NZ_BSNM01000016.1"/>
</dbReference>
<gene>
    <name evidence="1" type="ORF">GCM10007876_33210</name>
</gene>
<evidence type="ECO:0000313" key="2">
    <source>
        <dbReference type="Proteomes" id="UP001161389"/>
    </source>
</evidence>
<name>A0AA37SB92_9GAMM</name>
<reference evidence="1" key="2">
    <citation type="submission" date="2023-01" db="EMBL/GenBank/DDBJ databases">
        <title>Draft genome sequence of Litoribrevibacter albus strain NBRC 110071.</title>
        <authorList>
            <person name="Sun Q."/>
            <person name="Mori K."/>
        </authorList>
    </citation>
    <scope>NUCLEOTIDE SEQUENCE</scope>
    <source>
        <strain evidence="1">NBRC 110071</strain>
    </source>
</reference>
<accession>A0AA37SB92</accession>
<sequence length="53" mass="6046">MTPEERLKYAAEQAKKSAKALFKEKPQDIQEELEKESVLGKVENLAKPDNKSE</sequence>
<dbReference type="AlphaFoldDB" id="A0AA37SB92"/>
<dbReference type="EMBL" id="BSNM01000016">
    <property type="protein sequence ID" value="GLQ32842.1"/>
    <property type="molecule type" value="Genomic_DNA"/>
</dbReference>
<dbReference type="Proteomes" id="UP001161389">
    <property type="component" value="Unassembled WGS sequence"/>
</dbReference>
<evidence type="ECO:0000313" key="1">
    <source>
        <dbReference type="EMBL" id="GLQ32842.1"/>
    </source>
</evidence>
<organism evidence="1 2">
    <name type="scientific">Litoribrevibacter albus</name>
    <dbReference type="NCBI Taxonomy" id="1473156"/>
    <lineage>
        <taxon>Bacteria</taxon>
        <taxon>Pseudomonadati</taxon>
        <taxon>Pseudomonadota</taxon>
        <taxon>Gammaproteobacteria</taxon>
        <taxon>Oceanospirillales</taxon>
        <taxon>Oceanospirillaceae</taxon>
        <taxon>Litoribrevibacter</taxon>
    </lineage>
</organism>
<keyword evidence="2" id="KW-1185">Reference proteome</keyword>
<protein>
    <submittedName>
        <fullName evidence="1">Uncharacterized protein</fullName>
    </submittedName>
</protein>